<dbReference type="WBParaSite" id="TCNE_0001327101-mRNA-1">
    <property type="protein sequence ID" value="TCNE_0001327101-mRNA-1"/>
    <property type="gene ID" value="TCNE_0001327101"/>
</dbReference>
<sequence length="72" mass="7705">MVRWRLDGRWGTLRPYWNGVPAGGRLGTDGLLCAGFPVRIDPDAFVARLVLPKEPSARSCASRPVSIVGGGV</sequence>
<dbReference type="AlphaFoldDB" id="A0A183UXQ1"/>
<reference evidence="3" key="1">
    <citation type="submission" date="2016-06" db="UniProtKB">
        <authorList>
            <consortium name="WormBaseParasite"/>
        </authorList>
    </citation>
    <scope>IDENTIFICATION</scope>
</reference>
<proteinExistence type="predicted"/>
<gene>
    <name evidence="1" type="ORF">TCNE_LOCUS13271</name>
</gene>
<evidence type="ECO:0000313" key="1">
    <source>
        <dbReference type="EMBL" id="VDM44592.1"/>
    </source>
</evidence>
<protein>
    <submittedName>
        <fullName evidence="3">BPL/LPL catalytic domain-containing protein</fullName>
    </submittedName>
</protein>
<name>A0A183UXQ1_TOXCA</name>
<evidence type="ECO:0000313" key="3">
    <source>
        <dbReference type="WBParaSite" id="TCNE_0001327101-mRNA-1"/>
    </source>
</evidence>
<dbReference type="EMBL" id="UYWY01021645">
    <property type="protein sequence ID" value="VDM44592.1"/>
    <property type="molecule type" value="Genomic_DNA"/>
</dbReference>
<organism evidence="2 3">
    <name type="scientific">Toxocara canis</name>
    <name type="common">Canine roundworm</name>
    <dbReference type="NCBI Taxonomy" id="6265"/>
    <lineage>
        <taxon>Eukaryota</taxon>
        <taxon>Metazoa</taxon>
        <taxon>Ecdysozoa</taxon>
        <taxon>Nematoda</taxon>
        <taxon>Chromadorea</taxon>
        <taxon>Rhabditida</taxon>
        <taxon>Spirurina</taxon>
        <taxon>Ascaridomorpha</taxon>
        <taxon>Ascaridoidea</taxon>
        <taxon>Toxocaridae</taxon>
        <taxon>Toxocara</taxon>
    </lineage>
</organism>
<accession>A0A183UXQ1</accession>
<keyword evidence="2" id="KW-1185">Reference proteome</keyword>
<reference evidence="1 2" key="2">
    <citation type="submission" date="2018-11" db="EMBL/GenBank/DDBJ databases">
        <authorList>
            <consortium name="Pathogen Informatics"/>
        </authorList>
    </citation>
    <scope>NUCLEOTIDE SEQUENCE [LARGE SCALE GENOMIC DNA]</scope>
</reference>
<dbReference type="Proteomes" id="UP000050794">
    <property type="component" value="Unassembled WGS sequence"/>
</dbReference>
<evidence type="ECO:0000313" key="2">
    <source>
        <dbReference type="Proteomes" id="UP000050794"/>
    </source>
</evidence>